<dbReference type="EMBL" id="JACTNG010000004">
    <property type="protein sequence ID" value="MBO1079296.1"/>
    <property type="molecule type" value="Genomic_DNA"/>
</dbReference>
<keyword evidence="4" id="KW-1185">Reference proteome</keyword>
<dbReference type="InterPro" id="IPR008948">
    <property type="entry name" value="L-Aspartase-like"/>
</dbReference>
<evidence type="ECO:0000256" key="1">
    <source>
        <dbReference type="ARBA" id="ARBA00023239"/>
    </source>
</evidence>
<evidence type="ECO:0000313" key="4">
    <source>
        <dbReference type="Proteomes" id="UP001518989"/>
    </source>
</evidence>
<protein>
    <submittedName>
        <fullName evidence="3">Adenylosuccinate lyase family protein</fullName>
    </submittedName>
</protein>
<dbReference type="SUPFAM" id="SSF48557">
    <property type="entry name" value="L-aspartase-like"/>
    <property type="match status" value="1"/>
</dbReference>
<dbReference type="PRINTS" id="PR00149">
    <property type="entry name" value="FUMRATELYASE"/>
</dbReference>
<dbReference type="PANTHER" id="PTHR43172:SF1">
    <property type="entry name" value="ADENYLOSUCCINATE LYASE"/>
    <property type="match status" value="1"/>
</dbReference>
<keyword evidence="1 3" id="KW-0456">Lyase</keyword>
<reference evidence="3 4" key="1">
    <citation type="submission" date="2020-09" db="EMBL/GenBank/DDBJ databases">
        <title>Roseomonas.</title>
        <authorList>
            <person name="Zhu W."/>
        </authorList>
    </citation>
    <scope>NUCLEOTIDE SEQUENCE [LARGE SCALE GENOMIC DNA]</scope>
    <source>
        <strain evidence="3 4">573</strain>
    </source>
</reference>
<organism evidence="3 4">
    <name type="scientific">Roseomonas haemaphysalidis</name>
    <dbReference type="NCBI Taxonomy" id="2768162"/>
    <lineage>
        <taxon>Bacteria</taxon>
        <taxon>Pseudomonadati</taxon>
        <taxon>Pseudomonadota</taxon>
        <taxon>Alphaproteobacteria</taxon>
        <taxon>Acetobacterales</taxon>
        <taxon>Roseomonadaceae</taxon>
        <taxon>Roseomonas</taxon>
    </lineage>
</organism>
<evidence type="ECO:0000259" key="2">
    <source>
        <dbReference type="SMART" id="SM00998"/>
    </source>
</evidence>
<dbReference type="GO" id="GO:0016829">
    <property type="term" value="F:lyase activity"/>
    <property type="evidence" value="ECO:0007669"/>
    <property type="project" value="UniProtKB-KW"/>
</dbReference>
<proteinExistence type="predicted"/>
<dbReference type="PROSITE" id="PS00163">
    <property type="entry name" value="FUMARATE_LYASES"/>
    <property type="match status" value="1"/>
</dbReference>
<evidence type="ECO:0000313" key="3">
    <source>
        <dbReference type="EMBL" id="MBO1079296.1"/>
    </source>
</evidence>
<dbReference type="SMART" id="SM00998">
    <property type="entry name" value="ADSL_C"/>
    <property type="match status" value="1"/>
</dbReference>
<dbReference type="Pfam" id="PF00206">
    <property type="entry name" value="Lyase_1"/>
    <property type="match status" value="1"/>
</dbReference>
<accession>A0ABS3KSJ2</accession>
<dbReference type="RefSeq" id="WP_207416842.1">
    <property type="nucleotide sequence ID" value="NZ_CP061177.1"/>
</dbReference>
<name>A0ABS3KSJ2_9PROT</name>
<gene>
    <name evidence="3" type="ORF">IAI61_09655</name>
</gene>
<dbReference type="PANTHER" id="PTHR43172">
    <property type="entry name" value="ADENYLOSUCCINATE LYASE"/>
    <property type="match status" value="1"/>
</dbReference>
<dbReference type="InterPro" id="IPR022761">
    <property type="entry name" value="Fumarate_lyase_N"/>
</dbReference>
<dbReference type="Gene3D" id="1.10.275.10">
    <property type="entry name" value="Fumarase/aspartase (N-terminal domain)"/>
    <property type="match status" value="1"/>
</dbReference>
<dbReference type="InterPro" id="IPR019468">
    <property type="entry name" value="AdenyloSucc_lyase_C"/>
</dbReference>
<dbReference type="InterPro" id="IPR000362">
    <property type="entry name" value="Fumarate_lyase_fam"/>
</dbReference>
<dbReference type="InterPro" id="IPR020557">
    <property type="entry name" value="Fumarate_lyase_CS"/>
</dbReference>
<dbReference type="Gene3D" id="1.10.40.30">
    <property type="entry name" value="Fumarase/aspartase (C-terminal domain)"/>
    <property type="match status" value="1"/>
</dbReference>
<dbReference type="Gene3D" id="1.20.200.10">
    <property type="entry name" value="Fumarase/aspartase (Central domain)"/>
    <property type="match status" value="1"/>
</dbReference>
<comment type="caution">
    <text evidence="3">The sequence shown here is derived from an EMBL/GenBank/DDBJ whole genome shotgun (WGS) entry which is preliminary data.</text>
</comment>
<dbReference type="CDD" id="cd01597">
    <property type="entry name" value="pCLME"/>
    <property type="match status" value="1"/>
</dbReference>
<dbReference type="InterPro" id="IPR024083">
    <property type="entry name" value="Fumarase/histidase_N"/>
</dbReference>
<feature type="domain" description="Adenylosuccinate lyase C-terminal" evidence="2">
    <location>
        <begin position="364"/>
        <end position="443"/>
    </location>
</feature>
<dbReference type="Proteomes" id="UP001518989">
    <property type="component" value="Unassembled WGS sequence"/>
</dbReference>
<dbReference type="Pfam" id="PF10397">
    <property type="entry name" value="ADSL_C"/>
    <property type="match status" value="1"/>
</dbReference>
<sequence>MTTGMFDSCITGHWFSAKAKDIWSDLGTLQAWLDVEKALARAQADLSMIPRAAADIIGAKADATLLDLGRMAADIRSTMHPFVPMLRQFEELCGEEAAGYIHWGVTTQNIFETGAVLQLRDSHVLIEQQLRRAVDACARLAAGNRDIVQAGRTHGQHALPITFGFKVAAWREELRRHLTRLDVAAQDALVVRTGGAVGTFAAMEGQGRAVQARVAEILGLGVAGIPVRSSFDQFAAYLGVLVLLAGTAEKVAREVVFLQRTEVAEVEERFETGKVGSSTMAQKRNPAHAQNVAGVAQILRSRAGLVTESMVRANEGDATASNIADVLVPEMAILAASVAEGLASLIDGLVVHPEAMRRNLDLTGGAILSEAVMMTLGRSIGRHHAHHVLYDAAMRAADGSVAFVDALRQHPLLREHGNTLDFEALLDPANYVGEAAACVDDELAG</sequence>